<comment type="caution">
    <text evidence="1">The sequence shown here is derived from an EMBL/GenBank/DDBJ whole genome shotgun (WGS) entry which is preliminary data.</text>
</comment>
<evidence type="ECO:0000313" key="1">
    <source>
        <dbReference type="EMBL" id="KAK4070035.1"/>
    </source>
</evidence>
<keyword evidence="2" id="KW-1185">Reference proteome</keyword>
<name>A0ABR0BDN9_PURLI</name>
<evidence type="ECO:0000313" key="2">
    <source>
        <dbReference type="Proteomes" id="UP001287286"/>
    </source>
</evidence>
<organism evidence="1 2">
    <name type="scientific">Purpureocillium lilacinum</name>
    <name type="common">Paecilomyces lilacinus</name>
    <dbReference type="NCBI Taxonomy" id="33203"/>
    <lineage>
        <taxon>Eukaryota</taxon>
        <taxon>Fungi</taxon>
        <taxon>Dikarya</taxon>
        <taxon>Ascomycota</taxon>
        <taxon>Pezizomycotina</taxon>
        <taxon>Sordariomycetes</taxon>
        <taxon>Hypocreomycetidae</taxon>
        <taxon>Hypocreales</taxon>
        <taxon>Ophiocordycipitaceae</taxon>
        <taxon>Purpureocillium</taxon>
    </lineage>
</organism>
<dbReference type="EMBL" id="JAWRVI010000247">
    <property type="protein sequence ID" value="KAK4070035.1"/>
    <property type="molecule type" value="Genomic_DNA"/>
</dbReference>
<accession>A0ABR0BDN9</accession>
<gene>
    <name evidence="1" type="ORF">Purlil1_13570</name>
</gene>
<reference evidence="1 2" key="1">
    <citation type="journal article" date="2024" name="Microbiol. Resour. Announc.">
        <title>Genome annotations for the ascomycete fungi Trichoderma harzianum, Trichoderma aggressivum, and Purpureocillium lilacinum.</title>
        <authorList>
            <person name="Beijen E.P.W."/>
            <person name="Ohm R.A."/>
        </authorList>
    </citation>
    <scope>NUCLEOTIDE SEQUENCE [LARGE SCALE GENOMIC DNA]</scope>
    <source>
        <strain evidence="1 2">CBS 150709</strain>
    </source>
</reference>
<protein>
    <submittedName>
        <fullName evidence="1">Uncharacterized protein</fullName>
    </submittedName>
</protein>
<proteinExistence type="predicted"/>
<dbReference type="Proteomes" id="UP001287286">
    <property type="component" value="Unassembled WGS sequence"/>
</dbReference>
<sequence length="233" mass="26014">MHPLGVAKGWMLNSTHRKTTSAPKVAIADRYKDHVWREKADPQREFGISSRKAASNLQELLPSNKLTLSVEKAECIIALGLFGSPSYPEYGGTARIGAAHNPSLRGGELRTPHGNQPNASDVLAPKPAFWSQNVNPALHALNGFLHQVLYTRWFHRLPEGVTVVNDWQELVISLLEMCVLWDPFGRGRRSTTLRPGYTATLEATQPLVVFNANYVSPWRLPNIRRAPPQPVRE</sequence>